<organism evidence="2 3">
    <name type="scientific">Nocardioides exalbidus</name>
    <dbReference type="NCBI Taxonomy" id="402596"/>
    <lineage>
        <taxon>Bacteria</taxon>
        <taxon>Bacillati</taxon>
        <taxon>Actinomycetota</taxon>
        <taxon>Actinomycetes</taxon>
        <taxon>Propionibacteriales</taxon>
        <taxon>Nocardioidaceae</taxon>
        <taxon>Nocardioides</taxon>
    </lineage>
</organism>
<dbReference type="SUPFAM" id="SSF109854">
    <property type="entry name" value="DinB/YfiT-like putative metalloenzymes"/>
    <property type="match status" value="1"/>
</dbReference>
<sequence length="224" mass="24698">MTHDWLTLLRRSTDRFAAVIDGADPAARISWCPEWSLHDLVDHLGGVHQWAAHAVVDGNPEFEAEPVPPGSDLAAWYRRHASDLVDVLAAIPPEAPAWTLDKNDRTAGFWRRRQVHETVMHTWDAEEALGAVSPIDPALAWDGVLEVVEVMYPRQVRLGRIAPLPMAVLLAPTDVDADVLLGTGRGAQVVRDRAEVLLRLLWHRAPTADLDPRTAELLAGPVTP</sequence>
<dbReference type="Gene3D" id="1.20.120.450">
    <property type="entry name" value="dinb family like domain"/>
    <property type="match status" value="1"/>
</dbReference>
<dbReference type="PANTHER" id="PTHR40758">
    <property type="entry name" value="CONSERVED PROTEIN"/>
    <property type="match status" value="1"/>
</dbReference>
<evidence type="ECO:0000313" key="3">
    <source>
        <dbReference type="Proteomes" id="UP000198742"/>
    </source>
</evidence>
<name>A0A1H4MCK8_9ACTN</name>
<evidence type="ECO:0000313" key="2">
    <source>
        <dbReference type="EMBL" id="SEB80749.1"/>
    </source>
</evidence>
<dbReference type="AlphaFoldDB" id="A0A1H4MCK8"/>
<dbReference type="GO" id="GO:0005886">
    <property type="term" value="C:plasma membrane"/>
    <property type="evidence" value="ECO:0007669"/>
    <property type="project" value="TreeGrafter"/>
</dbReference>
<dbReference type="InterPro" id="IPR034660">
    <property type="entry name" value="DinB/YfiT-like"/>
</dbReference>
<keyword evidence="3" id="KW-1185">Reference proteome</keyword>
<accession>A0A1H4MCK8</accession>
<dbReference type="PANTHER" id="PTHR40758:SF1">
    <property type="entry name" value="CONSERVED PROTEIN"/>
    <property type="match status" value="1"/>
</dbReference>
<dbReference type="OrthoDB" id="3671213at2"/>
<gene>
    <name evidence="2" type="ORF">SAMN04489844_1101</name>
</gene>
<dbReference type="GO" id="GO:0046872">
    <property type="term" value="F:metal ion binding"/>
    <property type="evidence" value="ECO:0007669"/>
    <property type="project" value="InterPro"/>
</dbReference>
<dbReference type="Pfam" id="PF11716">
    <property type="entry name" value="MDMPI_N"/>
    <property type="match status" value="1"/>
</dbReference>
<reference evidence="3" key="1">
    <citation type="submission" date="2016-10" db="EMBL/GenBank/DDBJ databases">
        <authorList>
            <person name="Varghese N."/>
            <person name="Submissions S."/>
        </authorList>
    </citation>
    <scope>NUCLEOTIDE SEQUENCE [LARGE SCALE GENOMIC DNA]</scope>
    <source>
        <strain evidence="3">DSM 22017</strain>
    </source>
</reference>
<dbReference type="NCBIfam" id="TIGR03083">
    <property type="entry name" value="maleylpyruvate isomerase family mycothiol-dependent enzyme"/>
    <property type="match status" value="1"/>
</dbReference>
<proteinExistence type="predicted"/>
<dbReference type="STRING" id="402596.SAMN04489844_1101"/>
<dbReference type="RefSeq" id="WP_090968215.1">
    <property type="nucleotide sequence ID" value="NZ_FNRT01000002.1"/>
</dbReference>
<dbReference type="InterPro" id="IPR017517">
    <property type="entry name" value="Maleyloyr_isom"/>
</dbReference>
<protein>
    <submittedName>
        <fullName evidence="2">TIGR03083 family protein</fullName>
    </submittedName>
</protein>
<feature type="domain" description="Mycothiol-dependent maleylpyruvate isomerase metal-binding" evidence="1">
    <location>
        <begin position="8"/>
        <end position="125"/>
    </location>
</feature>
<dbReference type="InterPro" id="IPR024344">
    <property type="entry name" value="MDMPI_metal-binding"/>
</dbReference>
<dbReference type="Proteomes" id="UP000198742">
    <property type="component" value="Unassembled WGS sequence"/>
</dbReference>
<evidence type="ECO:0000259" key="1">
    <source>
        <dbReference type="Pfam" id="PF11716"/>
    </source>
</evidence>
<dbReference type="EMBL" id="FNRT01000002">
    <property type="protein sequence ID" value="SEB80749.1"/>
    <property type="molecule type" value="Genomic_DNA"/>
</dbReference>